<accession>A0A8X6KDY4</accession>
<evidence type="ECO:0000313" key="1">
    <source>
        <dbReference type="EMBL" id="GFQ70156.1"/>
    </source>
</evidence>
<comment type="caution">
    <text evidence="1">The sequence shown here is derived from an EMBL/GenBank/DDBJ whole genome shotgun (WGS) entry which is preliminary data.</text>
</comment>
<proteinExistence type="predicted"/>
<dbReference type="EMBL" id="BMAO01010888">
    <property type="protein sequence ID" value="GFQ70156.1"/>
    <property type="molecule type" value="Genomic_DNA"/>
</dbReference>
<organism evidence="1 2">
    <name type="scientific">Trichonephila clavata</name>
    <name type="common">Joro spider</name>
    <name type="synonym">Nephila clavata</name>
    <dbReference type="NCBI Taxonomy" id="2740835"/>
    <lineage>
        <taxon>Eukaryota</taxon>
        <taxon>Metazoa</taxon>
        <taxon>Ecdysozoa</taxon>
        <taxon>Arthropoda</taxon>
        <taxon>Chelicerata</taxon>
        <taxon>Arachnida</taxon>
        <taxon>Araneae</taxon>
        <taxon>Araneomorphae</taxon>
        <taxon>Entelegynae</taxon>
        <taxon>Araneoidea</taxon>
        <taxon>Nephilidae</taxon>
        <taxon>Trichonephila</taxon>
    </lineage>
</organism>
<gene>
    <name evidence="1" type="primary">NCL1_13039</name>
    <name evidence="1" type="ORF">TNCT_343491</name>
</gene>
<name>A0A8X6KDY4_TRICU</name>
<evidence type="ECO:0000313" key="2">
    <source>
        <dbReference type="Proteomes" id="UP000887116"/>
    </source>
</evidence>
<keyword evidence="2" id="KW-1185">Reference proteome</keyword>
<protein>
    <submittedName>
        <fullName evidence="1">Uncharacterized protein</fullName>
    </submittedName>
</protein>
<dbReference type="Proteomes" id="UP000887116">
    <property type="component" value="Unassembled WGS sequence"/>
</dbReference>
<sequence>MKIQFRPSLQLIVLVRIAKKILYSLYLRVDLECFPPIDSVITEYSNEIASTIKNLFSGQNIPSFTEKQIFGIVRSLNSEIHEWLYDHKEILSCYDRYLFESLCWLSYGIIDRPETALRLIQDANVKTKERFVLSCAYFFDDHAEILWEQMSPFDRRCIIRKYRTMDCIKYRTDKLRQVTSPVKINSIQMFDHIKDKNYFSDNSLGLRCFFKEMNPDVKYLCLSYHIERHAIHHFDLYLCFAEMDIWDLKSIFCTLNETHRFWIFKSLLKFPLQYLFADVVTQLGTYISRFNFRNVLHFILYKRMQEGWHDFDYIPLMKYLWLNYPKGHRSSYKKDKSYDLFERVVWTPPEKDKH</sequence>
<dbReference type="AlphaFoldDB" id="A0A8X6KDY4"/>
<reference evidence="1" key="1">
    <citation type="submission" date="2020-07" db="EMBL/GenBank/DDBJ databases">
        <title>Multicomponent nature underlies the extraordinary mechanical properties of spider dragline silk.</title>
        <authorList>
            <person name="Kono N."/>
            <person name="Nakamura H."/>
            <person name="Mori M."/>
            <person name="Yoshida Y."/>
            <person name="Ohtoshi R."/>
            <person name="Malay A.D."/>
            <person name="Moran D.A.P."/>
            <person name="Tomita M."/>
            <person name="Numata K."/>
            <person name="Arakawa K."/>
        </authorList>
    </citation>
    <scope>NUCLEOTIDE SEQUENCE</scope>
</reference>